<evidence type="ECO:0000313" key="2">
    <source>
        <dbReference type="Proteomes" id="UP001187192"/>
    </source>
</evidence>
<organism evidence="1 2">
    <name type="scientific">Ficus carica</name>
    <name type="common">Common fig</name>
    <dbReference type="NCBI Taxonomy" id="3494"/>
    <lineage>
        <taxon>Eukaryota</taxon>
        <taxon>Viridiplantae</taxon>
        <taxon>Streptophyta</taxon>
        <taxon>Embryophyta</taxon>
        <taxon>Tracheophyta</taxon>
        <taxon>Spermatophyta</taxon>
        <taxon>Magnoliopsida</taxon>
        <taxon>eudicotyledons</taxon>
        <taxon>Gunneridae</taxon>
        <taxon>Pentapetalae</taxon>
        <taxon>rosids</taxon>
        <taxon>fabids</taxon>
        <taxon>Rosales</taxon>
        <taxon>Moraceae</taxon>
        <taxon>Ficeae</taxon>
        <taxon>Ficus</taxon>
    </lineage>
</organism>
<dbReference type="EMBL" id="BTGU01000096">
    <property type="protein sequence ID" value="GMN60156.1"/>
    <property type="molecule type" value="Genomic_DNA"/>
</dbReference>
<reference evidence="1" key="1">
    <citation type="submission" date="2023-07" db="EMBL/GenBank/DDBJ databases">
        <title>draft genome sequence of fig (Ficus carica).</title>
        <authorList>
            <person name="Takahashi T."/>
            <person name="Nishimura K."/>
        </authorList>
    </citation>
    <scope>NUCLEOTIDE SEQUENCE</scope>
</reference>
<dbReference type="AlphaFoldDB" id="A0AA88J351"/>
<name>A0AA88J351_FICCA</name>
<dbReference type="Proteomes" id="UP001187192">
    <property type="component" value="Unassembled WGS sequence"/>
</dbReference>
<protein>
    <submittedName>
        <fullName evidence="1">Uncharacterized protein</fullName>
    </submittedName>
</protein>
<gene>
    <name evidence="1" type="ORF">TIFTF001_029259</name>
</gene>
<keyword evidence="2" id="KW-1185">Reference proteome</keyword>
<sequence>MNGIHVDNPGLVLVFFHPFGTLGYGELHHLMVHRCDGFQSSQGRSPDHNLALRSSLTTRKFDLMVALEG</sequence>
<comment type="caution">
    <text evidence="1">The sequence shown here is derived from an EMBL/GenBank/DDBJ whole genome shotgun (WGS) entry which is preliminary data.</text>
</comment>
<accession>A0AA88J351</accession>
<evidence type="ECO:0000313" key="1">
    <source>
        <dbReference type="EMBL" id="GMN60156.1"/>
    </source>
</evidence>
<proteinExistence type="predicted"/>